<proteinExistence type="predicted"/>
<dbReference type="AlphaFoldDB" id="A0A381UTL1"/>
<reference evidence="1" key="1">
    <citation type="submission" date="2018-05" db="EMBL/GenBank/DDBJ databases">
        <authorList>
            <person name="Lanie J.A."/>
            <person name="Ng W.-L."/>
            <person name="Kazmierczak K.M."/>
            <person name="Andrzejewski T.M."/>
            <person name="Davidsen T.M."/>
            <person name="Wayne K.J."/>
            <person name="Tettelin H."/>
            <person name="Glass J.I."/>
            <person name="Rusch D."/>
            <person name="Podicherti R."/>
            <person name="Tsui H.-C.T."/>
            <person name="Winkler M.E."/>
        </authorList>
    </citation>
    <scope>NUCLEOTIDE SEQUENCE</scope>
</reference>
<sequence>MTIMKKIISIINPLFLFLAFSIVGGQSIIANNTQDDLPIYSGQFERSFLTPNKFNMNQGFTLMTSMSGGTSQTMGIYSNFSNFKLSERLQFNTGFHLFQGQNNFSYSNAPQTGIGYELGLEYKLSPNSIITIQMVNYNNAPIRYGNRSPLNAH</sequence>
<organism evidence="1">
    <name type="scientific">marine metagenome</name>
    <dbReference type="NCBI Taxonomy" id="408172"/>
    <lineage>
        <taxon>unclassified sequences</taxon>
        <taxon>metagenomes</taxon>
        <taxon>ecological metagenomes</taxon>
    </lineage>
</organism>
<gene>
    <name evidence="1" type="ORF">METZ01_LOCUS84274</name>
</gene>
<evidence type="ECO:0000313" key="1">
    <source>
        <dbReference type="EMBL" id="SVA31420.1"/>
    </source>
</evidence>
<accession>A0A381UTL1</accession>
<name>A0A381UTL1_9ZZZZ</name>
<protein>
    <submittedName>
        <fullName evidence="1">Uncharacterized protein</fullName>
    </submittedName>
</protein>
<dbReference type="EMBL" id="UINC01007102">
    <property type="protein sequence ID" value="SVA31420.1"/>
    <property type="molecule type" value="Genomic_DNA"/>
</dbReference>